<evidence type="ECO:0000313" key="4">
    <source>
        <dbReference type="EMBL" id="KWX09221.1"/>
    </source>
</evidence>
<dbReference type="InterPro" id="IPR013321">
    <property type="entry name" value="Arc_rbn_hlx_hlx"/>
</dbReference>
<dbReference type="OrthoDB" id="3483807at2"/>
<dbReference type="RefSeq" id="WP_079045942.1">
    <property type="nucleotide sequence ID" value="NZ_JYIJ01000013.1"/>
</dbReference>
<name>A0A132NGJ2_9ACTN</name>
<evidence type="ECO:0000256" key="1">
    <source>
        <dbReference type="SAM" id="MobiDB-lite"/>
    </source>
</evidence>
<evidence type="ECO:0000313" key="6">
    <source>
        <dbReference type="Proteomes" id="UP000070659"/>
    </source>
</evidence>
<dbReference type="SUPFAM" id="SSF47598">
    <property type="entry name" value="Ribbon-helix-helix"/>
    <property type="match status" value="1"/>
</dbReference>
<dbReference type="Pfam" id="PF03869">
    <property type="entry name" value="Arc"/>
    <property type="match status" value="1"/>
</dbReference>
<dbReference type="Gene3D" id="1.10.1220.10">
    <property type="entry name" value="Met repressor-like"/>
    <property type="match status" value="1"/>
</dbReference>
<dbReference type="PATRIC" id="fig|1469144.8.peg.4473"/>
<dbReference type="EMBL" id="JYIJ01000013">
    <property type="protein sequence ID" value="KWX04990.1"/>
    <property type="molecule type" value="Genomic_DNA"/>
</dbReference>
<evidence type="ECO:0000313" key="3">
    <source>
        <dbReference type="EMBL" id="KWX04990.1"/>
    </source>
</evidence>
<dbReference type="AlphaFoldDB" id="A0A132NGJ2"/>
<sequence>MSTEKRISLRLPAELHERLVARATADRRSLNSEIVYLLEVALDSPVVDDDSPGGESASPDPLRGKPDSSPA</sequence>
<gene>
    <name evidence="3" type="ORF">TH66_04275</name>
    <name evidence="4" type="ORF">TR74_10915</name>
</gene>
<dbReference type="InterPro" id="IPR010985">
    <property type="entry name" value="Ribbon_hlx_hlx"/>
</dbReference>
<feature type="compositionally biased region" description="Basic and acidic residues" evidence="1">
    <location>
        <begin position="62"/>
        <end position="71"/>
    </location>
</feature>
<evidence type="ECO:0000313" key="5">
    <source>
        <dbReference type="Proteomes" id="UP000070598"/>
    </source>
</evidence>
<dbReference type="InterPro" id="IPR005569">
    <property type="entry name" value="Arc_DNA-bd_dom"/>
</dbReference>
<dbReference type="Proteomes" id="UP000070659">
    <property type="component" value="Unassembled WGS sequence"/>
</dbReference>
<reference evidence="5" key="1">
    <citation type="submission" date="2015-02" db="EMBL/GenBank/DDBJ databases">
        <title>Physiological reanalysis, assessment of diazotrophy, and genome sequences of multiple isolates of Streptomyces thermoautotrophicus.</title>
        <authorList>
            <person name="MacKellar D.C."/>
            <person name="Lieber L."/>
            <person name="Norman J."/>
            <person name="Bolger A."/>
            <person name="Tobin C."/>
            <person name="Murray J.W."/>
            <person name="Friesen M."/>
            <person name="Prell J."/>
        </authorList>
    </citation>
    <scope>NUCLEOTIDE SEQUENCE [LARGE SCALE GENOMIC DNA]</scope>
    <source>
        <strain evidence="5">UBT1</strain>
    </source>
</reference>
<reference evidence="4 6" key="2">
    <citation type="submission" date="2015-02" db="EMBL/GenBank/DDBJ databases">
        <title>Physiological reanalysis, assessment of diazotrophy, and genome sequences of multiple isolates of Streptomyces thermoautotrophicus.</title>
        <authorList>
            <person name="MacKellar D.C."/>
            <person name="Lieber L."/>
            <person name="Norman J."/>
            <person name="Bolger A."/>
            <person name="Tobin C."/>
            <person name="Murray J.W."/>
            <person name="Prell J."/>
        </authorList>
    </citation>
    <scope>NUCLEOTIDE SEQUENCE [LARGE SCALE GENOMIC DNA]</scope>
    <source>
        <strain evidence="4 6">UBT1</strain>
    </source>
</reference>
<accession>A0A132NGJ2</accession>
<evidence type="ECO:0000259" key="2">
    <source>
        <dbReference type="Pfam" id="PF03869"/>
    </source>
</evidence>
<proteinExistence type="predicted"/>
<protein>
    <recommendedName>
        <fullName evidence="2">Arc-like DNA binding domain-containing protein</fullName>
    </recommendedName>
</protein>
<comment type="caution">
    <text evidence="4">The sequence shown here is derived from an EMBL/GenBank/DDBJ whole genome shotgun (WGS) entry which is preliminary data.</text>
</comment>
<dbReference type="GO" id="GO:0006355">
    <property type="term" value="P:regulation of DNA-templated transcription"/>
    <property type="evidence" value="ECO:0007669"/>
    <property type="project" value="InterPro"/>
</dbReference>
<feature type="region of interest" description="Disordered" evidence="1">
    <location>
        <begin position="45"/>
        <end position="71"/>
    </location>
</feature>
<dbReference type="EMBL" id="JYIK01000863">
    <property type="protein sequence ID" value="KWX09221.1"/>
    <property type="molecule type" value="Genomic_DNA"/>
</dbReference>
<organism evidence="4 5">
    <name type="scientific">Carbonactinospora thermoautotrophica</name>
    <dbReference type="NCBI Taxonomy" id="1469144"/>
    <lineage>
        <taxon>Bacteria</taxon>
        <taxon>Bacillati</taxon>
        <taxon>Actinomycetota</taxon>
        <taxon>Actinomycetes</taxon>
        <taxon>Kitasatosporales</taxon>
        <taxon>Carbonactinosporaceae</taxon>
        <taxon>Carbonactinospora</taxon>
    </lineage>
</organism>
<dbReference type="GO" id="GO:0003677">
    <property type="term" value="F:DNA binding"/>
    <property type="evidence" value="ECO:0007669"/>
    <property type="project" value="InterPro"/>
</dbReference>
<feature type="domain" description="Arc-like DNA binding" evidence="2">
    <location>
        <begin position="1"/>
        <end position="43"/>
    </location>
</feature>
<dbReference type="Proteomes" id="UP000070598">
    <property type="component" value="Unassembled WGS sequence"/>
</dbReference>